<dbReference type="RefSeq" id="WP_203760083.1">
    <property type="nucleotide sequence ID" value="NZ_BAAABO010000004.1"/>
</dbReference>
<evidence type="ECO:0000313" key="4">
    <source>
        <dbReference type="Proteomes" id="UP000609879"/>
    </source>
</evidence>
<comment type="caution">
    <text evidence="3">The sequence shown here is derived from an EMBL/GenBank/DDBJ whole genome shotgun (WGS) entry which is preliminary data.</text>
</comment>
<protein>
    <submittedName>
        <fullName evidence="3">Uncharacterized protein</fullName>
    </submittedName>
</protein>
<keyword evidence="2" id="KW-0812">Transmembrane</keyword>
<gene>
    <name evidence="3" type="ORF">Ade02nite_07550</name>
</gene>
<keyword evidence="4" id="KW-1185">Reference proteome</keyword>
<proteinExistence type="predicted"/>
<evidence type="ECO:0000313" key="3">
    <source>
        <dbReference type="EMBL" id="GID72114.1"/>
    </source>
</evidence>
<organism evidence="3 4">
    <name type="scientific">Paractinoplanes deccanensis</name>
    <dbReference type="NCBI Taxonomy" id="113561"/>
    <lineage>
        <taxon>Bacteria</taxon>
        <taxon>Bacillati</taxon>
        <taxon>Actinomycetota</taxon>
        <taxon>Actinomycetes</taxon>
        <taxon>Micromonosporales</taxon>
        <taxon>Micromonosporaceae</taxon>
        <taxon>Paractinoplanes</taxon>
    </lineage>
</organism>
<sequence length="135" mass="14614">MRRLRNLTRRQASLLAGAAVLCAAVAGAALTGYVGVALTVLGLFFAVLLGLLLLLVRRLAALQRSHRKAQADLRAVLDQTQRRVLGAVEELLLHSGDRHQEVTDTLAAQRRDIEELAQRVEGRTGDGEALETIGQ</sequence>
<accession>A0ABQ3XWI9</accession>
<reference evidence="3 4" key="1">
    <citation type="submission" date="2021-01" db="EMBL/GenBank/DDBJ databases">
        <title>Whole genome shotgun sequence of Actinoplanes deccanensis NBRC 13994.</title>
        <authorList>
            <person name="Komaki H."/>
            <person name="Tamura T."/>
        </authorList>
    </citation>
    <scope>NUCLEOTIDE SEQUENCE [LARGE SCALE GENOMIC DNA]</scope>
    <source>
        <strain evidence="3 4">NBRC 13994</strain>
    </source>
</reference>
<keyword evidence="2" id="KW-1133">Transmembrane helix</keyword>
<dbReference type="Proteomes" id="UP000609879">
    <property type="component" value="Unassembled WGS sequence"/>
</dbReference>
<dbReference type="EMBL" id="BOMI01000011">
    <property type="protein sequence ID" value="GID72114.1"/>
    <property type="molecule type" value="Genomic_DNA"/>
</dbReference>
<name>A0ABQ3XWI9_9ACTN</name>
<keyword evidence="2" id="KW-0472">Membrane</keyword>
<evidence type="ECO:0000256" key="2">
    <source>
        <dbReference type="SAM" id="Phobius"/>
    </source>
</evidence>
<evidence type="ECO:0000256" key="1">
    <source>
        <dbReference type="SAM" id="Coils"/>
    </source>
</evidence>
<keyword evidence="1" id="KW-0175">Coiled coil</keyword>
<feature type="coiled-coil region" evidence="1">
    <location>
        <begin position="59"/>
        <end position="119"/>
    </location>
</feature>
<feature type="transmembrane region" description="Helical" evidence="2">
    <location>
        <begin position="38"/>
        <end position="56"/>
    </location>
</feature>